<sequence>MIKINEIGNTGFNLAIAPKKDSYLILNETFQQGNQLNLF</sequence>
<gene>
    <name evidence="1" type="ORF">SAMN04488010_0050</name>
</gene>
<evidence type="ECO:0000313" key="1">
    <source>
        <dbReference type="EMBL" id="SFR50577.1"/>
    </source>
</evidence>
<accession>A0A1I6H8E9</accession>
<name>A0A1I6H8E9_9FLAO</name>
<organism evidence="1 2">
    <name type="scientific">Maribacter stanieri</name>
    <dbReference type="NCBI Taxonomy" id="440514"/>
    <lineage>
        <taxon>Bacteria</taxon>
        <taxon>Pseudomonadati</taxon>
        <taxon>Bacteroidota</taxon>
        <taxon>Flavobacteriia</taxon>
        <taxon>Flavobacteriales</taxon>
        <taxon>Flavobacteriaceae</taxon>
        <taxon>Maribacter</taxon>
    </lineage>
</organism>
<dbReference type="Proteomes" id="UP000199462">
    <property type="component" value="Unassembled WGS sequence"/>
</dbReference>
<proteinExistence type="predicted"/>
<dbReference type="AlphaFoldDB" id="A0A1I6H8E9"/>
<dbReference type="EMBL" id="FOYX01000001">
    <property type="protein sequence ID" value="SFR50577.1"/>
    <property type="molecule type" value="Genomic_DNA"/>
</dbReference>
<reference evidence="2" key="1">
    <citation type="submission" date="2016-10" db="EMBL/GenBank/DDBJ databases">
        <authorList>
            <person name="Varghese N."/>
            <person name="Submissions S."/>
        </authorList>
    </citation>
    <scope>NUCLEOTIDE SEQUENCE [LARGE SCALE GENOMIC DNA]</scope>
    <source>
        <strain evidence="2">DSM 19891</strain>
    </source>
</reference>
<evidence type="ECO:0000313" key="2">
    <source>
        <dbReference type="Proteomes" id="UP000199462"/>
    </source>
</evidence>
<protein>
    <submittedName>
        <fullName evidence="1">Uncharacterized protein</fullName>
    </submittedName>
</protein>
<keyword evidence="2" id="KW-1185">Reference proteome</keyword>